<dbReference type="SUPFAM" id="SSF55331">
    <property type="entry name" value="Tautomerase/MIF"/>
    <property type="match status" value="1"/>
</dbReference>
<protein>
    <recommendedName>
        <fullName evidence="2">4-oxalocrotonate tautomerase-like domain-containing protein</fullName>
    </recommendedName>
</protein>
<name>A0A136PQH4_9ACTN</name>
<keyword evidence="4" id="KW-1185">Reference proteome</keyword>
<evidence type="ECO:0000313" key="3">
    <source>
        <dbReference type="EMBL" id="KXK60661.1"/>
    </source>
</evidence>
<feature type="domain" description="4-oxalocrotonate tautomerase-like" evidence="2">
    <location>
        <begin position="10"/>
        <end position="57"/>
    </location>
</feature>
<accession>A0A136PQH4</accession>
<evidence type="ECO:0000313" key="4">
    <source>
        <dbReference type="Proteomes" id="UP000070620"/>
    </source>
</evidence>
<dbReference type="InterPro" id="IPR004370">
    <property type="entry name" value="4-OT-like_dom"/>
</dbReference>
<evidence type="ECO:0000256" key="1">
    <source>
        <dbReference type="ARBA" id="ARBA00023235"/>
    </source>
</evidence>
<dbReference type="EMBL" id="LRQV01000063">
    <property type="protein sequence ID" value="KXK60661.1"/>
    <property type="molecule type" value="Genomic_DNA"/>
</dbReference>
<dbReference type="OrthoDB" id="3391281at2"/>
<dbReference type="GO" id="GO:0016853">
    <property type="term" value="F:isomerase activity"/>
    <property type="evidence" value="ECO:0007669"/>
    <property type="project" value="UniProtKB-KW"/>
</dbReference>
<dbReference type="InterPro" id="IPR014347">
    <property type="entry name" value="Tautomerase/MIF_sf"/>
</dbReference>
<sequence>MAIIRAEISPRDQETKDAIIAELTDVLVKYGSPRENTHVLLYEVSHDNWAKGGLSYTRRAAQAQAQAKESS</sequence>
<dbReference type="Proteomes" id="UP000070620">
    <property type="component" value="Unassembled WGS sequence"/>
</dbReference>
<gene>
    <name evidence="3" type="ORF">AWW66_17760</name>
</gene>
<reference evidence="3 4" key="1">
    <citation type="submission" date="2016-01" db="EMBL/GenBank/DDBJ databases">
        <title>Whole genome sequence and analysis of Micromonospora rosaria DSM 803, which can produce antibacterial substance rosamicin.</title>
        <authorList>
            <person name="Yang H."/>
            <person name="He X."/>
            <person name="Zhu D."/>
        </authorList>
    </citation>
    <scope>NUCLEOTIDE SEQUENCE [LARGE SCALE GENOMIC DNA]</scope>
    <source>
        <strain evidence="3 4">DSM 803</strain>
    </source>
</reference>
<evidence type="ECO:0000259" key="2">
    <source>
        <dbReference type="Pfam" id="PF01361"/>
    </source>
</evidence>
<proteinExistence type="predicted"/>
<dbReference type="AlphaFoldDB" id="A0A136PQH4"/>
<keyword evidence="1" id="KW-0413">Isomerase</keyword>
<dbReference type="RefSeq" id="WP_067367439.1">
    <property type="nucleotide sequence ID" value="NZ_JBIUBN010000014.1"/>
</dbReference>
<dbReference type="Pfam" id="PF01361">
    <property type="entry name" value="Tautomerase"/>
    <property type="match status" value="1"/>
</dbReference>
<dbReference type="Gene3D" id="3.30.429.10">
    <property type="entry name" value="Macrophage Migration Inhibitory Factor"/>
    <property type="match status" value="1"/>
</dbReference>
<comment type="caution">
    <text evidence="3">The sequence shown here is derived from an EMBL/GenBank/DDBJ whole genome shotgun (WGS) entry which is preliminary data.</text>
</comment>
<organism evidence="3 4">
    <name type="scientific">Micromonospora rosaria</name>
    <dbReference type="NCBI Taxonomy" id="47874"/>
    <lineage>
        <taxon>Bacteria</taxon>
        <taxon>Bacillati</taxon>
        <taxon>Actinomycetota</taxon>
        <taxon>Actinomycetes</taxon>
        <taxon>Micromonosporales</taxon>
        <taxon>Micromonosporaceae</taxon>
        <taxon>Micromonospora</taxon>
    </lineage>
</organism>